<reference evidence="2" key="1">
    <citation type="journal article" date="2019" name="Int. J. Syst. Evol. Microbiol.">
        <title>The Global Catalogue of Microorganisms (GCM) 10K type strain sequencing project: providing services to taxonomists for standard genome sequencing and annotation.</title>
        <authorList>
            <consortium name="The Broad Institute Genomics Platform"/>
            <consortium name="The Broad Institute Genome Sequencing Center for Infectious Disease"/>
            <person name="Wu L."/>
            <person name="Ma J."/>
        </authorList>
    </citation>
    <scope>NUCLEOTIDE SEQUENCE [LARGE SCALE GENOMIC DNA]</scope>
    <source>
        <strain evidence="2">CGMCC 1.16326</strain>
    </source>
</reference>
<comment type="caution">
    <text evidence="1">The sequence shown here is derived from an EMBL/GenBank/DDBJ whole genome shotgun (WGS) entry which is preliminary data.</text>
</comment>
<proteinExistence type="predicted"/>
<sequence>MLTAIREDQARDFGNFAALANFMGTRNAELRSHINVCVEFLNQLWLEHGEFDLACKRATSILIERMVRFRSKDWALVLAFIKRGCAPSIRQFLDGWLAGHCLSDDAVTAAGAEIEVVATQLRERRSARIVAGEPKTPRERVRRRRKRRR</sequence>
<evidence type="ECO:0000313" key="2">
    <source>
        <dbReference type="Proteomes" id="UP001596104"/>
    </source>
</evidence>
<protein>
    <submittedName>
        <fullName evidence="1">Uncharacterized protein</fullName>
    </submittedName>
</protein>
<name>A0ABW0HJI9_9HYPH</name>
<keyword evidence="2" id="KW-1185">Reference proteome</keyword>
<dbReference type="Proteomes" id="UP001596104">
    <property type="component" value="Unassembled WGS sequence"/>
</dbReference>
<dbReference type="RefSeq" id="WP_377012461.1">
    <property type="nucleotide sequence ID" value="NZ_JBHSLV010000071.1"/>
</dbReference>
<gene>
    <name evidence="1" type="ORF">ACFPPC_26240</name>
</gene>
<evidence type="ECO:0000313" key="1">
    <source>
        <dbReference type="EMBL" id="MFC5396144.1"/>
    </source>
</evidence>
<organism evidence="1 2">
    <name type="scientific">Bosea vestrisii</name>
    <dbReference type="NCBI Taxonomy" id="151416"/>
    <lineage>
        <taxon>Bacteria</taxon>
        <taxon>Pseudomonadati</taxon>
        <taxon>Pseudomonadota</taxon>
        <taxon>Alphaproteobacteria</taxon>
        <taxon>Hyphomicrobiales</taxon>
        <taxon>Boseaceae</taxon>
        <taxon>Bosea</taxon>
    </lineage>
</organism>
<accession>A0ABW0HJI9</accession>
<dbReference type="EMBL" id="JBHSLV010000071">
    <property type="protein sequence ID" value="MFC5396144.1"/>
    <property type="molecule type" value="Genomic_DNA"/>
</dbReference>